<feature type="region of interest" description="Disordered" evidence="1">
    <location>
        <begin position="1"/>
        <end position="35"/>
    </location>
</feature>
<evidence type="ECO:0000313" key="3">
    <source>
        <dbReference type="Proteomes" id="UP000009319"/>
    </source>
</evidence>
<accession>K0PIU4</accession>
<organism evidence="2 3">
    <name type="scientific">Rhizobium mesoamericanum STM3625</name>
    <dbReference type="NCBI Taxonomy" id="1211777"/>
    <lineage>
        <taxon>Bacteria</taxon>
        <taxon>Pseudomonadati</taxon>
        <taxon>Pseudomonadota</taxon>
        <taxon>Alphaproteobacteria</taxon>
        <taxon>Hyphomicrobiales</taxon>
        <taxon>Rhizobiaceae</taxon>
        <taxon>Rhizobium/Agrobacterium group</taxon>
        <taxon>Rhizobium</taxon>
    </lineage>
</organism>
<gene>
    <name evidence="2" type="ORF">BN77_3459</name>
</gene>
<proteinExistence type="predicted"/>
<dbReference type="AlphaFoldDB" id="K0PIU4"/>
<sequence length="51" mass="5295">MLASNGTQHSEKITLPDQSGAPPGQAVGGALENGDIVTVAMENYRGKQARK</sequence>
<reference evidence="2 3" key="1">
    <citation type="journal article" date="2013" name="Genome Announc.">
        <title>Draft Genome Sequence of Rhizobium mesoamericanum STM3625, a Nitrogen-Fixing Symbiont of Mimosa pudica Isolated in French Guiana (South America).</title>
        <authorList>
            <person name="Moulin L."/>
            <person name="Mornico D."/>
            <person name="Melkonian R."/>
            <person name="Klonowska A."/>
        </authorList>
    </citation>
    <scope>NUCLEOTIDE SEQUENCE [LARGE SCALE GENOMIC DNA]</scope>
    <source>
        <strain evidence="2 3">STM3625</strain>
    </source>
</reference>
<dbReference type="EMBL" id="CANI01000024">
    <property type="protein sequence ID" value="CCM76446.1"/>
    <property type="molecule type" value="Genomic_DNA"/>
</dbReference>
<evidence type="ECO:0000313" key="2">
    <source>
        <dbReference type="EMBL" id="CCM76446.1"/>
    </source>
</evidence>
<dbReference type="HOGENOM" id="CLU_3103086_0_0_5"/>
<keyword evidence="3" id="KW-1185">Reference proteome</keyword>
<dbReference type="Proteomes" id="UP000009319">
    <property type="component" value="Unassembled WGS sequence"/>
</dbReference>
<protein>
    <submittedName>
        <fullName evidence="2">Uncharacterized protein</fullName>
    </submittedName>
</protein>
<name>K0PIU4_9HYPH</name>
<comment type="caution">
    <text evidence="2">The sequence shown here is derived from an EMBL/GenBank/DDBJ whole genome shotgun (WGS) entry which is preliminary data.</text>
</comment>
<evidence type="ECO:0000256" key="1">
    <source>
        <dbReference type="SAM" id="MobiDB-lite"/>
    </source>
</evidence>